<dbReference type="Proteomes" id="UP000244855">
    <property type="component" value="Unassembled WGS sequence"/>
</dbReference>
<keyword evidence="1" id="KW-1133">Transmembrane helix</keyword>
<protein>
    <submittedName>
        <fullName evidence="4">CBD9-like protein</fullName>
    </submittedName>
</protein>
<gene>
    <name evidence="4" type="ORF">DM02DRAFT_671040</name>
</gene>
<dbReference type="CDD" id="cd08760">
    <property type="entry name" value="Cyt_b561_FRRS1_like"/>
    <property type="match status" value="1"/>
</dbReference>
<evidence type="ECO:0000313" key="4">
    <source>
        <dbReference type="EMBL" id="PVI01717.1"/>
    </source>
</evidence>
<dbReference type="EMBL" id="KZ805353">
    <property type="protein sequence ID" value="PVI01717.1"/>
    <property type="molecule type" value="Genomic_DNA"/>
</dbReference>
<accession>A0A2V1DU23</accession>
<keyword evidence="1" id="KW-0472">Membrane</keyword>
<feature type="transmembrane region" description="Helical" evidence="1">
    <location>
        <begin position="262"/>
        <end position="281"/>
    </location>
</feature>
<feature type="transmembrane region" description="Helical" evidence="1">
    <location>
        <begin position="296"/>
        <end position="315"/>
    </location>
</feature>
<dbReference type="InterPro" id="IPR015920">
    <property type="entry name" value="Cellobiose_DH-like_cyt"/>
</dbReference>
<feature type="transmembrane region" description="Helical" evidence="1">
    <location>
        <begin position="362"/>
        <end position="382"/>
    </location>
</feature>
<feature type="chain" id="PRO_5016009647" evidence="2">
    <location>
        <begin position="20"/>
        <end position="411"/>
    </location>
</feature>
<reference evidence="4 5" key="1">
    <citation type="journal article" date="2018" name="Sci. Rep.">
        <title>Comparative genomics provides insights into the lifestyle and reveals functional heterogeneity of dark septate endophytic fungi.</title>
        <authorList>
            <person name="Knapp D.G."/>
            <person name="Nemeth J.B."/>
            <person name="Barry K."/>
            <person name="Hainaut M."/>
            <person name="Henrissat B."/>
            <person name="Johnson J."/>
            <person name="Kuo A."/>
            <person name="Lim J.H.P."/>
            <person name="Lipzen A."/>
            <person name="Nolan M."/>
            <person name="Ohm R.A."/>
            <person name="Tamas L."/>
            <person name="Grigoriev I.V."/>
            <person name="Spatafora J.W."/>
            <person name="Nagy L.G."/>
            <person name="Kovacs G.M."/>
        </authorList>
    </citation>
    <scope>NUCLEOTIDE SEQUENCE [LARGE SCALE GENOMIC DNA]</scope>
    <source>
        <strain evidence="4 5">DSE2036</strain>
    </source>
</reference>
<sequence length="411" mass="46016">MKHIKILTTLFGVLNVCRGSEPAQLCQIEPLQHTNMCMAVTSIKSPYERGHDLLMTFSVMFRQRNGWAAFAAGNIMDRALMFVMWPGEQEGDITFSVRSTTGHLPPQPLKNQEQVQVQTARIDERGFHVLQVTCHACETIGLGELNVTSQNQPWLFATSYAQQTKSSDPNLRMTLHTDYGQRMIDMAQALSTASNTDHPRVTTDRSSIHVVDSPGPHQLNGSTSSMNAWQAHGLILSVSVVLNCIGIVLIRSGAKWAFRSHWIVQACSASGLLIGGIIGVVKSQSIFQIQTLSSTHKLIGLAIMVGLPVQITAGYKHHINYVKYNRRTGSSFFHINLGRILFLALNINVFMGLWHARQRNAYIWGWGAVFFLESSAIIWVFLMNRRGVRKDYKNVPDHEIDPFEVGDDEEK</sequence>
<dbReference type="PANTHER" id="PTHR47797">
    <property type="entry name" value="DEHYDROGENASE, PUTATIVE (AFU_ORTHOLOGUE AFUA_8G05805)-RELATED"/>
    <property type="match status" value="1"/>
</dbReference>
<evidence type="ECO:0000259" key="3">
    <source>
        <dbReference type="Pfam" id="PF16010"/>
    </source>
</evidence>
<name>A0A2V1DU23_9PLEO</name>
<dbReference type="Gene3D" id="1.20.120.1770">
    <property type="match status" value="1"/>
</dbReference>
<feature type="domain" description="Cellobiose dehydrogenase-like cytochrome" evidence="3">
    <location>
        <begin position="59"/>
        <end position="191"/>
    </location>
</feature>
<dbReference type="CDD" id="cd09630">
    <property type="entry name" value="CDH_like_cytochrome"/>
    <property type="match status" value="1"/>
</dbReference>
<dbReference type="PANTHER" id="PTHR47797:SF3">
    <property type="entry name" value="CYTOCHROME B561 DOMAIN-CONTAINING PROTEIN"/>
    <property type="match status" value="1"/>
</dbReference>
<dbReference type="OrthoDB" id="19261at2759"/>
<dbReference type="AlphaFoldDB" id="A0A2V1DU23"/>
<evidence type="ECO:0000313" key="5">
    <source>
        <dbReference type="Proteomes" id="UP000244855"/>
    </source>
</evidence>
<feature type="transmembrane region" description="Helical" evidence="1">
    <location>
        <begin position="229"/>
        <end position="250"/>
    </location>
</feature>
<dbReference type="Pfam" id="PF16010">
    <property type="entry name" value="CDH-cyt"/>
    <property type="match status" value="1"/>
</dbReference>
<proteinExistence type="predicted"/>
<dbReference type="SUPFAM" id="SSF49344">
    <property type="entry name" value="CBD9-like"/>
    <property type="match status" value="1"/>
</dbReference>
<dbReference type="Gene3D" id="2.60.40.1210">
    <property type="entry name" value="Cellobiose dehydrogenase, cytochrome domain"/>
    <property type="match status" value="1"/>
</dbReference>
<keyword evidence="1" id="KW-0812">Transmembrane</keyword>
<organism evidence="4 5">
    <name type="scientific">Periconia macrospinosa</name>
    <dbReference type="NCBI Taxonomy" id="97972"/>
    <lineage>
        <taxon>Eukaryota</taxon>
        <taxon>Fungi</taxon>
        <taxon>Dikarya</taxon>
        <taxon>Ascomycota</taxon>
        <taxon>Pezizomycotina</taxon>
        <taxon>Dothideomycetes</taxon>
        <taxon>Pleosporomycetidae</taxon>
        <taxon>Pleosporales</taxon>
        <taxon>Massarineae</taxon>
        <taxon>Periconiaceae</taxon>
        <taxon>Periconia</taxon>
    </lineage>
</organism>
<feature type="signal peptide" evidence="2">
    <location>
        <begin position="1"/>
        <end position="19"/>
    </location>
</feature>
<evidence type="ECO:0000256" key="2">
    <source>
        <dbReference type="SAM" id="SignalP"/>
    </source>
</evidence>
<evidence type="ECO:0000256" key="1">
    <source>
        <dbReference type="SAM" id="Phobius"/>
    </source>
</evidence>
<keyword evidence="2" id="KW-0732">Signal</keyword>
<feature type="transmembrane region" description="Helical" evidence="1">
    <location>
        <begin position="336"/>
        <end position="356"/>
    </location>
</feature>
<dbReference type="STRING" id="97972.A0A2V1DU23"/>
<keyword evidence="5" id="KW-1185">Reference proteome</keyword>